<dbReference type="AlphaFoldDB" id="Q2LIY8"/>
<organism evidence="1">
    <name type="scientific">Periplaneta americana</name>
    <name type="common">American cockroach</name>
    <name type="synonym">Blatta americana</name>
    <dbReference type="NCBI Taxonomy" id="6978"/>
    <lineage>
        <taxon>Eukaryota</taxon>
        <taxon>Metazoa</taxon>
        <taxon>Ecdysozoa</taxon>
        <taxon>Arthropoda</taxon>
        <taxon>Hexapoda</taxon>
        <taxon>Insecta</taxon>
        <taxon>Pterygota</taxon>
        <taxon>Neoptera</taxon>
        <taxon>Polyneoptera</taxon>
        <taxon>Dictyoptera</taxon>
        <taxon>Blattodea</taxon>
        <taxon>Blattoidea</taxon>
        <taxon>Blattidae</taxon>
        <taxon>Blattinae</taxon>
        <taxon>Periplaneta</taxon>
    </lineage>
</organism>
<evidence type="ECO:0000313" key="1">
    <source>
        <dbReference type="EMBL" id="ABC61671.1"/>
    </source>
</evidence>
<reference evidence="1" key="1">
    <citation type="submission" date="2005-10" db="EMBL/GenBank/DDBJ databases">
        <title>Immunological screening of Periplaneta americana cDNA expression libraries with serum immunized by the soluble protein antigens derived from male Periplaneta fuliginosa.</title>
        <authorList>
            <person name="Wu S."/>
            <person name="Wang S."/>
            <person name="Xu S."/>
        </authorList>
    </citation>
    <scope>NUCLEOTIDE SEQUENCE</scope>
</reference>
<protein>
    <submittedName>
        <fullName evidence="1">Cxpwmw02</fullName>
    </submittedName>
</protein>
<accession>Q2LIY8</accession>
<proteinExistence type="evidence at transcript level"/>
<dbReference type="EMBL" id="DQ256398">
    <property type="protein sequence ID" value="ABC61671.1"/>
    <property type="molecule type" value="mRNA"/>
</dbReference>
<name>Q2LIY8_PERAM</name>
<sequence length="122" mass="14189">MEDNFVNYKLGMLIQRSSATLYEGNAFRITNTVTQDEHKKERNILVHVNHTNYTMQHRLQYKHKHTRSFKQLHIKTSTQMHARTYMQEHVSPVSQIINNTIALSNSTNHDLASSCEIHQGGI</sequence>